<feature type="domain" description="N-acetyltransferase" evidence="1">
    <location>
        <begin position="4"/>
        <end position="158"/>
    </location>
</feature>
<dbReference type="InterPro" id="IPR016181">
    <property type="entry name" value="Acyl_CoA_acyltransferase"/>
</dbReference>
<dbReference type="InterPro" id="IPR052564">
    <property type="entry name" value="N-acetyltrans/Recomb-assoc"/>
</dbReference>
<reference evidence="2 3" key="1">
    <citation type="journal article" date="2019" name="Lett. Appl. Microbiol.">
        <title>A case of 'blown pack' spoilage of vacuum-packaged pork likely associated with Clostridium estertheticum in Canada.</title>
        <authorList>
            <person name="Zhang P."/>
            <person name="Ward P."/>
            <person name="McMullen L.M."/>
            <person name="Yang X."/>
        </authorList>
    </citation>
    <scope>NUCLEOTIDE SEQUENCE [LARGE SCALE GENOMIC DNA]</scope>
    <source>
        <strain evidence="2 3">MA19</strain>
    </source>
</reference>
<keyword evidence="2" id="KW-0808">Transferase</keyword>
<protein>
    <submittedName>
        <fullName evidence="2">N-acetyltransferase</fullName>
    </submittedName>
</protein>
<sequence>MEKLEVRRFDNNDAAIVSKIICRNFLEVNIRDYSKEDMKKLSEIYNPDKVKMVAGYAHMYVFCLDKKIIACGAISSFWGKEDESILLTIFVLPELQGKGVGRTIIETLENDKYFLRAKRIEIPASITARGFYKKLGYDYKDGVSKLDDEGHYRLEKFR</sequence>
<dbReference type="Gene3D" id="3.40.630.30">
    <property type="match status" value="1"/>
</dbReference>
<dbReference type="PROSITE" id="PS51186">
    <property type="entry name" value="GNAT"/>
    <property type="match status" value="1"/>
</dbReference>
<accession>A0A5N7IQK9</accession>
<dbReference type="RefSeq" id="WP_152752806.1">
    <property type="nucleotide sequence ID" value="NZ_SPSE01000034.1"/>
</dbReference>
<dbReference type="CDD" id="cd04301">
    <property type="entry name" value="NAT_SF"/>
    <property type="match status" value="1"/>
</dbReference>
<evidence type="ECO:0000313" key="2">
    <source>
        <dbReference type="EMBL" id="MPQ63268.1"/>
    </source>
</evidence>
<dbReference type="GO" id="GO:0016747">
    <property type="term" value="F:acyltransferase activity, transferring groups other than amino-acyl groups"/>
    <property type="evidence" value="ECO:0007669"/>
    <property type="project" value="InterPro"/>
</dbReference>
<evidence type="ECO:0000313" key="3">
    <source>
        <dbReference type="Proteomes" id="UP000342249"/>
    </source>
</evidence>
<dbReference type="InterPro" id="IPR000182">
    <property type="entry name" value="GNAT_dom"/>
</dbReference>
<dbReference type="EMBL" id="SPSF01000033">
    <property type="protein sequence ID" value="MPQ63268.1"/>
    <property type="molecule type" value="Genomic_DNA"/>
</dbReference>
<dbReference type="Proteomes" id="UP000342249">
    <property type="component" value="Unassembled WGS sequence"/>
</dbReference>
<dbReference type="Pfam" id="PF13673">
    <property type="entry name" value="Acetyltransf_10"/>
    <property type="match status" value="1"/>
</dbReference>
<name>A0A5N7IQK9_9CLOT</name>
<dbReference type="PANTHER" id="PTHR43451:SF1">
    <property type="entry name" value="ACETYLTRANSFERASE"/>
    <property type="match status" value="1"/>
</dbReference>
<evidence type="ECO:0000259" key="1">
    <source>
        <dbReference type="PROSITE" id="PS51186"/>
    </source>
</evidence>
<proteinExistence type="predicted"/>
<comment type="caution">
    <text evidence="2">The sequence shown here is derived from an EMBL/GenBank/DDBJ whole genome shotgun (WGS) entry which is preliminary data.</text>
</comment>
<dbReference type="AlphaFoldDB" id="A0A5N7IQK9"/>
<dbReference type="PANTHER" id="PTHR43451">
    <property type="entry name" value="ACETYLTRANSFERASE (GNAT) FAMILY PROTEIN"/>
    <property type="match status" value="1"/>
</dbReference>
<dbReference type="SUPFAM" id="SSF55729">
    <property type="entry name" value="Acyl-CoA N-acyltransferases (Nat)"/>
    <property type="match status" value="1"/>
</dbReference>
<organism evidence="2 3">
    <name type="scientific">Clostridium estertheticum</name>
    <dbReference type="NCBI Taxonomy" id="238834"/>
    <lineage>
        <taxon>Bacteria</taxon>
        <taxon>Bacillati</taxon>
        <taxon>Bacillota</taxon>
        <taxon>Clostridia</taxon>
        <taxon>Eubacteriales</taxon>
        <taxon>Clostridiaceae</taxon>
        <taxon>Clostridium</taxon>
    </lineage>
</organism>
<gene>
    <name evidence="2" type="ORF">E4V82_14250</name>
</gene>